<dbReference type="PRINTS" id="PR00360">
    <property type="entry name" value="C2DOMAIN"/>
</dbReference>
<dbReference type="GO" id="GO:0030424">
    <property type="term" value="C:axon"/>
    <property type="evidence" value="ECO:0007669"/>
    <property type="project" value="TreeGrafter"/>
</dbReference>
<name>A0AAD9L0B8_RIDPI</name>
<keyword evidence="2" id="KW-0472">Membrane</keyword>
<dbReference type="GO" id="GO:0048791">
    <property type="term" value="P:calcium ion-regulated exocytosis of neurotransmitter"/>
    <property type="evidence" value="ECO:0007669"/>
    <property type="project" value="TreeGrafter"/>
</dbReference>
<dbReference type="GO" id="GO:0001786">
    <property type="term" value="F:phosphatidylserine binding"/>
    <property type="evidence" value="ECO:0007669"/>
    <property type="project" value="TreeGrafter"/>
</dbReference>
<dbReference type="GO" id="GO:0005509">
    <property type="term" value="F:calcium ion binding"/>
    <property type="evidence" value="ECO:0007669"/>
    <property type="project" value="TreeGrafter"/>
</dbReference>
<dbReference type="GO" id="GO:0030672">
    <property type="term" value="C:synaptic vesicle membrane"/>
    <property type="evidence" value="ECO:0007669"/>
    <property type="project" value="TreeGrafter"/>
</dbReference>
<evidence type="ECO:0000256" key="1">
    <source>
        <dbReference type="ARBA" id="ARBA00022737"/>
    </source>
</evidence>
<dbReference type="GO" id="GO:0000149">
    <property type="term" value="F:SNARE binding"/>
    <property type="evidence" value="ECO:0007669"/>
    <property type="project" value="TreeGrafter"/>
</dbReference>
<dbReference type="CDD" id="cd08402">
    <property type="entry name" value="C2B_Synaptotagmin-1"/>
    <property type="match status" value="1"/>
</dbReference>
<dbReference type="Gene3D" id="2.60.40.150">
    <property type="entry name" value="C2 domain"/>
    <property type="match status" value="3"/>
</dbReference>
<dbReference type="GO" id="GO:0030276">
    <property type="term" value="F:clathrin binding"/>
    <property type="evidence" value="ECO:0007669"/>
    <property type="project" value="TreeGrafter"/>
</dbReference>
<dbReference type="SMART" id="SM00239">
    <property type="entry name" value="C2"/>
    <property type="match status" value="2"/>
</dbReference>
<keyword evidence="2" id="KW-0812">Transmembrane</keyword>
<dbReference type="SUPFAM" id="SSF49562">
    <property type="entry name" value="C2 domain (Calcium/lipid-binding domain, CaLB)"/>
    <property type="match status" value="3"/>
</dbReference>
<reference evidence="4" key="1">
    <citation type="journal article" date="2023" name="Mol. Biol. Evol.">
        <title>Third-Generation Sequencing Reveals the Adaptive Role of the Epigenome in Three Deep-Sea Polychaetes.</title>
        <authorList>
            <person name="Perez M."/>
            <person name="Aroh O."/>
            <person name="Sun Y."/>
            <person name="Lan Y."/>
            <person name="Juniper S.K."/>
            <person name="Young C.R."/>
            <person name="Angers B."/>
            <person name="Qian P.Y."/>
        </authorList>
    </citation>
    <scope>NUCLEOTIDE SEQUENCE</scope>
    <source>
        <strain evidence="4">R07B-5</strain>
    </source>
</reference>
<keyword evidence="2" id="KW-1133">Transmembrane helix</keyword>
<protein>
    <recommendedName>
        <fullName evidence="3">C2 domain-containing protein</fullName>
    </recommendedName>
</protein>
<dbReference type="PRINTS" id="PR00399">
    <property type="entry name" value="SYNAPTOTAGMN"/>
</dbReference>
<organism evidence="4 5">
    <name type="scientific">Ridgeia piscesae</name>
    <name type="common">Tubeworm</name>
    <dbReference type="NCBI Taxonomy" id="27915"/>
    <lineage>
        <taxon>Eukaryota</taxon>
        <taxon>Metazoa</taxon>
        <taxon>Spiralia</taxon>
        <taxon>Lophotrochozoa</taxon>
        <taxon>Annelida</taxon>
        <taxon>Polychaeta</taxon>
        <taxon>Sedentaria</taxon>
        <taxon>Canalipalpata</taxon>
        <taxon>Sabellida</taxon>
        <taxon>Siboglinidae</taxon>
        <taxon>Ridgeia</taxon>
    </lineage>
</organism>
<keyword evidence="5" id="KW-1185">Reference proteome</keyword>
<accession>A0AAD9L0B8</accession>
<dbReference type="CDD" id="cd08385">
    <property type="entry name" value="C2A_Synaptotagmin-1-5-6-9-10"/>
    <property type="match status" value="1"/>
</dbReference>
<sequence length="473" mass="52796">MVQQSVSLSMPAIVMDALQRLRKAVDAASPTVASVAEPADDAAAAAAAGTAGTNLATDTMETGPSTLDKMNDMLLKELHKLPLPMWAIVMIAIASGLVLLCCCFCICKRCLCKKRKKKDGKKGLKGAVDLKSVQLLGSSYKEKVQPDLDELEVNMEDNEDAESAKSEVKLGKLQFSMDYDFQKGELTVGVIQAADLPGMDMSGTSDPYVKVYLLPDKKKKHETKVHRKTLNPVFNESFVFKVQFADIGAKTLTFAIYDFDRFSKHDQIGLVKVPLNSVDLGNVLEEWRDLTSPESESEKENKLGDICFSLRYVPTAGKLTVVILEAKNLKKMDVGGLSDPYVKIAVYQGNKRLKKKKTTIKKRTLNPYYNESFTFEIPFEQIQKKKTTIKKCTLNPYYNESFSFEVPFEQIQKVTLILTVVDYDRIGTSEPIGRIVLGCNAAGTELRHWSDMLANPRRPIAQWHTLQEMPEKN</sequence>
<dbReference type="InterPro" id="IPR035892">
    <property type="entry name" value="C2_domain_sf"/>
</dbReference>
<dbReference type="InterPro" id="IPR001565">
    <property type="entry name" value="Synaptotagmin"/>
</dbReference>
<evidence type="ECO:0000313" key="4">
    <source>
        <dbReference type="EMBL" id="KAK2180073.1"/>
    </source>
</evidence>
<dbReference type="AlphaFoldDB" id="A0AAD9L0B8"/>
<dbReference type="InterPro" id="IPR000008">
    <property type="entry name" value="C2_dom"/>
</dbReference>
<evidence type="ECO:0000256" key="2">
    <source>
        <dbReference type="SAM" id="Phobius"/>
    </source>
</evidence>
<dbReference type="EMBL" id="JAODUO010000459">
    <property type="protein sequence ID" value="KAK2180073.1"/>
    <property type="molecule type" value="Genomic_DNA"/>
</dbReference>
<dbReference type="PANTHER" id="PTHR10024">
    <property type="entry name" value="SYNAPTOTAGMIN"/>
    <property type="match status" value="1"/>
</dbReference>
<dbReference type="GO" id="GO:0005886">
    <property type="term" value="C:plasma membrane"/>
    <property type="evidence" value="ECO:0007669"/>
    <property type="project" value="TreeGrafter"/>
</dbReference>
<evidence type="ECO:0000259" key="3">
    <source>
        <dbReference type="PROSITE" id="PS50004"/>
    </source>
</evidence>
<dbReference type="FunFam" id="2.60.40.150:FF:000016">
    <property type="entry name" value="Synaptotagmin 1"/>
    <property type="match status" value="1"/>
</dbReference>
<dbReference type="PANTHER" id="PTHR10024:SF227">
    <property type="entry name" value="SYNAPTOTAGMIN 1"/>
    <property type="match status" value="1"/>
</dbReference>
<keyword evidence="1" id="KW-0677">Repeat</keyword>
<dbReference type="Proteomes" id="UP001209878">
    <property type="component" value="Unassembled WGS sequence"/>
</dbReference>
<proteinExistence type="predicted"/>
<dbReference type="PROSITE" id="PS50004">
    <property type="entry name" value="C2"/>
    <property type="match status" value="2"/>
</dbReference>
<dbReference type="GO" id="GO:0031045">
    <property type="term" value="C:dense core granule"/>
    <property type="evidence" value="ECO:0007669"/>
    <property type="project" value="TreeGrafter"/>
</dbReference>
<feature type="domain" description="C2" evidence="3">
    <location>
        <begin position="302"/>
        <end position="464"/>
    </location>
</feature>
<comment type="caution">
    <text evidence="4">The sequence shown here is derived from an EMBL/GenBank/DDBJ whole genome shotgun (WGS) entry which is preliminary data.</text>
</comment>
<evidence type="ECO:0000313" key="5">
    <source>
        <dbReference type="Proteomes" id="UP001209878"/>
    </source>
</evidence>
<dbReference type="GO" id="GO:0048488">
    <property type="term" value="P:synaptic vesicle endocytosis"/>
    <property type="evidence" value="ECO:0007669"/>
    <property type="project" value="TreeGrafter"/>
</dbReference>
<dbReference type="GO" id="GO:0005544">
    <property type="term" value="F:calcium-dependent phospholipid binding"/>
    <property type="evidence" value="ECO:0007669"/>
    <property type="project" value="TreeGrafter"/>
</dbReference>
<gene>
    <name evidence="4" type="ORF">NP493_457g02016</name>
</gene>
<dbReference type="Pfam" id="PF00168">
    <property type="entry name" value="C2"/>
    <property type="match status" value="3"/>
</dbReference>
<feature type="domain" description="C2" evidence="3">
    <location>
        <begin position="169"/>
        <end position="288"/>
    </location>
</feature>
<feature type="transmembrane region" description="Helical" evidence="2">
    <location>
        <begin position="83"/>
        <end position="107"/>
    </location>
</feature>